<evidence type="ECO:0000256" key="1">
    <source>
        <dbReference type="ARBA" id="ARBA00022679"/>
    </source>
</evidence>
<accession>A0A1A6C6F6</accession>
<organism evidence="4 5">
    <name type="scientific">Acidihalobacter prosperus</name>
    <dbReference type="NCBI Taxonomy" id="160660"/>
    <lineage>
        <taxon>Bacteria</taxon>
        <taxon>Pseudomonadati</taxon>
        <taxon>Pseudomonadota</taxon>
        <taxon>Gammaproteobacteria</taxon>
        <taxon>Chromatiales</taxon>
        <taxon>Ectothiorhodospiraceae</taxon>
        <taxon>Acidihalobacter</taxon>
    </lineage>
</organism>
<dbReference type="CDD" id="cd24008">
    <property type="entry name" value="ASKHA_NBD_GLK"/>
    <property type="match status" value="1"/>
</dbReference>
<evidence type="ECO:0000313" key="4">
    <source>
        <dbReference type="EMBL" id="OBS10148.1"/>
    </source>
</evidence>
<name>A0A1A6C6F6_9GAMM</name>
<dbReference type="GO" id="GO:0005536">
    <property type="term" value="F:D-glucose binding"/>
    <property type="evidence" value="ECO:0007669"/>
    <property type="project" value="InterPro"/>
</dbReference>
<dbReference type="GO" id="GO:0006096">
    <property type="term" value="P:glycolytic process"/>
    <property type="evidence" value="ECO:0007669"/>
    <property type="project" value="InterPro"/>
</dbReference>
<dbReference type="Proteomes" id="UP000029273">
    <property type="component" value="Unassembled WGS sequence"/>
</dbReference>
<dbReference type="Gene3D" id="3.30.420.40">
    <property type="match status" value="1"/>
</dbReference>
<dbReference type="Pfam" id="PF02685">
    <property type="entry name" value="Glucokinase"/>
    <property type="match status" value="1"/>
</dbReference>
<dbReference type="NCBIfam" id="TIGR00749">
    <property type="entry name" value="glk"/>
    <property type="match status" value="1"/>
</dbReference>
<protein>
    <submittedName>
        <fullName evidence="4">Glucokinase</fullName>
    </submittedName>
</protein>
<dbReference type="RefSeq" id="WP_038088412.1">
    <property type="nucleotide sequence ID" value="NZ_JQSG02000002.1"/>
</dbReference>
<dbReference type="PANTHER" id="PTHR47363:SF1">
    <property type="entry name" value="GLUCOKINASE"/>
    <property type="match status" value="1"/>
</dbReference>
<sequence>MRLLAGDIGGTKTFLVLARFDEEGGMERLHEARYPSAAHADLAPMVSDFLATAPSGPQRIDAACFALAGPVQDQGGHQQARLTNLPWQLDSERLGRVLDIPYVALINDFAGIGHGLPTLSPDALATLQAGLPDPAAPRLVVGAGTGLGVCTLCPVGNGPPRLLAAEAGHANFAPADARQLRLAEHVLAREGRCTREHLLSGAGLRRVYEFVCAEAHRPPGPALAAGDPPAAIAGAALADTDPLAADALSLFVAIYAGQTADLALAVLPFGGVYLAGGIAPKILPRLRQPDVVAAFTDRPPMQALLDAMPLHVVLDEHAGLAGALEYARRLAAAGADKS</sequence>
<dbReference type="PANTHER" id="PTHR47363">
    <property type="entry name" value="GLUCOKINASE"/>
    <property type="match status" value="1"/>
</dbReference>
<comment type="caution">
    <text evidence="4">The sequence shown here is derived from an EMBL/GenBank/DDBJ whole genome shotgun (WGS) entry which is preliminary data.</text>
</comment>
<dbReference type="SUPFAM" id="SSF53067">
    <property type="entry name" value="Actin-like ATPase domain"/>
    <property type="match status" value="1"/>
</dbReference>
<reference evidence="4 5" key="1">
    <citation type="journal article" date="2014" name="Genome Announc.">
        <title>Draft Genome Sequence of the Iron-Oxidizing, Acidophilic, and Halotolerant 'Thiobacillus prosperus' Type Strain DSM 5130.</title>
        <authorList>
            <person name="Ossandon F.J."/>
            <person name="Cardenas J.P."/>
            <person name="Corbett M."/>
            <person name="Quatrini R."/>
            <person name="Holmes D.S."/>
            <person name="Watkin E."/>
        </authorList>
    </citation>
    <scope>NUCLEOTIDE SEQUENCE [LARGE SCALE GENOMIC DNA]</scope>
    <source>
        <strain evidence="4 5">DSM 5130</strain>
    </source>
</reference>
<dbReference type="AlphaFoldDB" id="A0A1A6C6F6"/>
<gene>
    <name evidence="4" type="ORF">Thpro_021198</name>
</gene>
<dbReference type="EMBL" id="JQSG02000002">
    <property type="protein sequence ID" value="OBS10148.1"/>
    <property type="molecule type" value="Genomic_DNA"/>
</dbReference>
<proteinExistence type="inferred from homology"/>
<evidence type="ECO:0000313" key="5">
    <source>
        <dbReference type="Proteomes" id="UP000029273"/>
    </source>
</evidence>
<evidence type="ECO:0000256" key="2">
    <source>
        <dbReference type="ARBA" id="ARBA00022777"/>
    </source>
</evidence>
<dbReference type="Gene3D" id="3.40.367.20">
    <property type="match status" value="1"/>
</dbReference>
<dbReference type="InterPro" id="IPR003836">
    <property type="entry name" value="Glucokinase"/>
</dbReference>
<keyword evidence="2" id="KW-0418">Kinase</keyword>
<evidence type="ECO:0000256" key="3">
    <source>
        <dbReference type="RuleBase" id="RU004046"/>
    </source>
</evidence>
<dbReference type="GO" id="GO:0004340">
    <property type="term" value="F:glucokinase activity"/>
    <property type="evidence" value="ECO:0007669"/>
    <property type="project" value="InterPro"/>
</dbReference>
<keyword evidence="1" id="KW-0808">Transferase</keyword>
<dbReference type="GO" id="GO:0005524">
    <property type="term" value="F:ATP binding"/>
    <property type="evidence" value="ECO:0007669"/>
    <property type="project" value="InterPro"/>
</dbReference>
<keyword evidence="5" id="KW-1185">Reference proteome</keyword>
<comment type="similarity">
    <text evidence="3">Belongs to the bacterial glucokinase family.</text>
</comment>
<dbReference type="InterPro" id="IPR043129">
    <property type="entry name" value="ATPase_NBD"/>
</dbReference>
<dbReference type="OrthoDB" id="9800595at2"/>